<reference evidence="2" key="1">
    <citation type="submission" date="2025-08" db="UniProtKB">
        <authorList>
            <consortium name="RefSeq"/>
        </authorList>
    </citation>
    <scope>IDENTIFICATION</scope>
</reference>
<dbReference type="RefSeq" id="XP_042565615.1">
    <property type="nucleotide sequence ID" value="XM_042709681.1"/>
</dbReference>
<gene>
    <name evidence="2" type="primary">LOC116223571</name>
</gene>
<name>A0A8M1KSJ9_CLUHA</name>
<dbReference type="KEGG" id="char:116223571"/>
<organism evidence="1 2">
    <name type="scientific">Clupea harengus</name>
    <name type="common">Atlantic herring</name>
    <dbReference type="NCBI Taxonomy" id="7950"/>
    <lineage>
        <taxon>Eukaryota</taxon>
        <taxon>Metazoa</taxon>
        <taxon>Chordata</taxon>
        <taxon>Craniata</taxon>
        <taxon>Vertebrata</taxon>
        <taxon>Euteleostomi</taxon>
        <taxon>Actinopterygii</taxon>
        <taxon>Neopterygii</taxon>
        <taxon>Teleostei</taxon>
        <taxon>Clupei</taxon>
        <taxon>Clupeiformes</taxon>
        <taxon>Clupeoidei</taxon>
        <taxon>Clupeidae</taxon>
        <taxon>Clupea</taxon>
    </lineage>
</organism>
<dbReference type="Proteomes" id="UP000515152">
    <property type="component" value="Chromosome 14"/>
</dbReference>
<protein>
    <submittedName>
        <fullName evidence="2">Uncharacterized protein LOC116223571</fullName>
    </submittedName>
</protein>
<evidence type="ECO:0000313" key="2">
    <source>
        <dbReference type="RefSeq" id="XP_042565615.1"/>
    </source>
</evidence>
<dbReference type="GeneID" id="116223571"/>
<dbReference type="AlphaFoldDB" id="A0A8M1KSJ9"/>
<evidence type="ECO:0000313" key="1">
    <source>
        <dbReference type="Proteomes" id="UP000515152"/>
    </source>
</evidence>
<accession>A0A8M1KSJ9</accession>
<keyword evidence="1" id="KW-1185">Reference proteome</keyword>
<sequence length="255" mass="27833">MIKVKQQMSSWSFHGFWTPGLIEQDFRLLFGEATANTFLERWPTTFRARVIKESHGLVPTTELLDLMRNAESTAEVENGWDSDMSAILLLLHLLPPSAQGRKRPGKISASQAVDQLIKFQKVYETVVENTFHHINVIHNKTGYIIRFGLASFFKKQLVDGINKAGPFVLMFAHVTGFPIPVAPVPGATVPAVIPSESGSSSAATSPATGSAVPDTARAAIPALSPDYVLHAPVEEVHCGLFNPHKAPSRPPEHLP</sequence>
<dbReference type="OrthoDB" id="8953348at2759"/>
<proteinExistence type="predicted"/>